<accession>A0AAD5QTT2</accession>
<dbReference type="EMBL" id="JAHQIW010004208">
    <property type="protein sequence ID" value="KAJ1361467.1"/>
    <property type="molecule type" value="Genomic_DNA"/>
</dbReference>
<dbReference type="AlphaFoldDB" id="A0AAD5QTT2"/>
<reference evidence="2" key="1">
    <citation type="submission" date="2021-06" db="EMBL/GenBank/DDBJ databases">
        <title>Parelaphostrongylus tenuis whole genome reference sequence.</title>
        <authorList>
            <person name="Garwood T.J."/>
            <person name="Larsen P.A."/>
            <person name="Fountain-Jones N.M."/>
            <person name="Garbe J.R."/>
            <person name="Macchietto M.G."/>
            <person name="Kania S.A."/>
            <person name="Gerhold R.W."/>
            <person name="Richards J.E."/>
            <person name="Wolf T.M."/>
        </authorList>
    </citation>
    <scope>NUCLEOTIDE SEQUENCE</scope>
    <source>
        <strain evidence="2">MNPRO001-30</strain>
        <tissue evidence="2">Meninges</tissue>
    </source>
</reference>
<keyword evidence="1" id="KW-1133">Transmembrane helix</keyword>
<proteinExistence type="predicted"/>
<evidence type="ECO:0000256" key="1">
    <source>
        <dbReference type="SAM" id="Phobius"/>
    </source>
</evidence>
<keyword evidence="1" id="KW-0472">Membrane</keyword>
<gene>
    <name evidence="2" type="ORF">KIN20_020727</name>
</gene>
<evidence type="ECO:0000313" key="3">
    <source>
        <dbReference type="Proteomes" id="UP001196413"/>
    </source>
</evidence>
<name>A0AAD5QTT2_PARTN</name>
<comment type="caution">
    <text evidence="2">The sequence shown here is derived from an EMBL/GenBank/DDBJ whole genome shotgun (WGS) entry which is preliminary data.</text>
</comment>
<sequence length="93" mass="10853">MSAARQWLPNKGIPLMVEFFDYGSMTKNLINKRTHSLLLLLIMVTTYTNMMLVIERVQVRSNESLSKIRKSNKHLGEPLRPFVTRYIRMPVTS</sequence>
<dbReference type="Proteomes" id="UP001196413">
    <property type="component" value="Unassembled WGS sequence"/>
</dbReference>
<keyword evidence="1" id="KW-0812">Transmembrane</keyword>
<protein>
    <submittedName>
        <fullName evidence="2">Uncharacterized protein</fullName>
    </submittedName>
</protein>
<feature type="transmembrane region" description="Helical" evidence="1">
    <location>
        <begin position="35"/>
        <end position="54"/>
    </location>
</feature>
<evidence type="ECO:0000313" key="2">
    <source>
        <dbReference type="EMBL" id="KAJ1361467.1"/>
    </source>
</evidence>
<organism evidence="2 3">
    <name type="scientific">Parelaphostrongylus tenuis</name>
    <name type="common">Meningeal worm</name>
    <dbReference type="NCBI Taxonomy" id="148309"/>
    <lineage>
        <taxon>Eukaryota</taxon>
        <taxon>Metazoa</taxon>
        <taxon>Ecdysozoa</taxon>
        <taxon>Nematoda</taxon>
        <taxon>Chromadorea</taxon>
        <taxon>Rhabditida</taxon>
        <taxon>Rhabditina</taxon>
        <taxon>Rhabditomorpha</taxon>
        <taxon>Strongyloidea</taxon>
        <taxon>Metastrongylidae</taxon>
        <taxon>Parelaphostrongylus</taxon>
    </lineage>
</organism>
<keyword evidence="3" id="KW-1185">Reference proteome</keyword>